<dbReference type="EMBL" id="CP050124">
    <property type="protein sequence ID" value="QIP40340.1"/>
    <property type="molecule type" value="Genomic_DNA"/>
</dbReference>
<feature type="region of interest" description="Disordered" evidence="1">
    <location>
        <begin position="34"/>
        <end position="76"/>
    </location>
</feature>
<reference evidence="2 3" key="1">
    <citation type="submission" date="2020-03" db="EMBL/GenBank/DDBJ databases">
        <title>Screen low temperature-resistant strains for efficient degradation of petroleum hydrocarbons under the low temperature.</title>
        <authorList>
            <person name="Wang Y."/>
            <person name="Chen J."/>
        </authorList>
    </citation>
    <scope>NUCLEOTIDE SEQUENCE [LARGE SCALE GENOMIC DNA]</scope>
    <source>
        <strain evidence="2 3">KB1</strain>
    </source>
</reference>
<dbReference type="Proteomes" id="UP000502345">
    <property type="component" value="Chromosome"/>
</dbReference>
<organism evidence="2 3">
    <name type="scientific">Rhodococcus erythropolis</name>
    <name type="common">Arthrobacter picolinophilus</name>
    <dbReference type="NCBI Taxonomy" id="1833"/>
    <lineage>
        <taxon>Bacteria</taxon>
        <taxon>Bacillati</taxon>
        <taxon>Actinomycetota</taxon>
        <taxon>Actinomycetes</taxon>
        <taxon>Mycobacteriales</taxon>
        <taxon>Nocardiaceae</taxon>
        <taxon>Rhodococcus</taxon>
        <taxon>Rhodococcus erythropolis group</taxon>
    </lineage>
</organism>
<proteinExistence type="predicted"/>
<dbReference type="AlphaFoldDB" id="A0A6G9CU34"/>
<accession>A0A6G9CU34</accession>
<evidence type="ECO:0000313" key="3">
    <source>
        <dbReference type="Proteomes" id="UP000502345"/>
    </source>
</evidence>
<evidence type="ECO:0000256" key="1">
    <source>
        <dbReference type="SAM" id="MobiDB-lite"/>
    </source>
</evidence>
<gene>
    <name evidence="2" type="ORF">G9444_3097</name>
</gene>
<sequence length="105" mass="11784">MAIPMIRAGDGGQHEVALSEQMHRNHRFVGTLLDEDKSHCRHDAADDQPDDDGRSPGVGVSAPGREQDQTRRCRRDENHAQIVDARLAEVRLPQVQKCHRARDGE</sequence>
<evidence type="ECO:0000313" key="2">
    <source>
        <dbReference type="EMBL" id="QIP40340.1"/>
    </source>
</evidence>
<protein>
    <submittedName>
        <fullName evidence="2">Uncharacterized protein</fullName>
    </submittedName>
</protein>
<feature type="compositionally biased region" description="Basic and acidic residues" evidence="1">
    <location>
        <begin position="34"/>
        <end position="45"/>
    </location>
</feature>
<feature type="compositionally biased region" description="Basic and acidic residues" evidence="1">
    <location>
        <begin position="65"/>
        <end position="76"/>
    </location>
</feature>
<name>A0A6G9CU34_RHOER</name>